<name>A0A1I2V9W7_9BACT</name>
<dbReference type="InterPro" id="IPR032456">
    <property type="entry name" value="Peptidase_M48_N"/>
</dbReference>
<feature type="transmembrane region" description="Helical" evidence="1">
    <location>
        <begin position="102"/>
        <end position="127"/>
    </location>
</feature>
<evidence type="ECO:0000313" key="4">
    <source>
        <dbReference type="Proteomes" id="UP000199642"/>
    </source>
</evidence>
<feature type="transmembrane region" description="Helical" evidence="1">
    <location>
        <begin position="6"/>
        <end position="24"/>
    </location>
</feature>
<accession>A0A1I2V9W7</accession>
<dbReference type="STRING" id="435880.SAMN04487988_1091"/>
<dbReference type="Proteomes" id="UP000199642">
    <property type="component" value="Unassembled WGS sequence"/>
</dbReference>
<proteinExistence type="predicted"/>
<dbReference type="Pfam" id="PF16491">
    <property type="entry name" value="Peptidase_M48_N"/>
    <property type="match status" value="1"/>
</dbReference>
<dbReference type="GO" id="GO:0008233">
    <property type="term" value="F:peptidase activity"/>
    <property type="evidence" value="ECO:0007669"/>
    <property type="project" value="UniProtKB-KW"/>
</dbReference>
<dbReference type="EMBL" id="FOPC01000009">
    <property type="protein sequence ID" value="SFG84196.1"/>
    <property type="molecule type" value="Genomic_DNA"/>
</dbReference>
<keyword evidence="1" id="KW-0472">Membrane</keyword>
<organism evidence="3 4">
    <name type="scientific">Algoriphagus hitonicola</name>
    <dbReference type="NCBI Taxonomy" id="435880"/>
    <lineage>
        <taxon>Bacteria</taxon>
        <taxon>Pseudomonadati</taxon>
        <taxon>Bacteroidota</taxon>
        <taxon>Cytophagia</taxon>
        <taxon>Cytophagales</taxon>
        <taxon>Cyclobacteriaceae</taxon>
        <taxon>Algoriphagus</taxon>
    </lineage>
</organism>
<evidence type="ECO:0000259" key="2">
    <source>
        <dbReference type="Pfam" id="PF16491"/>
    </source>
</evidence>
<protein>
    <submittedName>
        <fullName evidence="3">CAAX prenyl protease N-terminal, five membrane helices</fullName>
    </submittedName>
</protein>
<keyword evidence="3" id="KW-0645">Protease</keyword>
<keyword evidence="4" id="KW-1185">Reference proteome</keyword>
<keyword evidence="1" id="KW-1133">Transmembrane helix</keyword>
<gene>
    <name evidence="3" type="ORF">SAMN04487988_1091</name>
</gene>
<feature type="non-terminal residue" evidence="3">
    <location>
        <position position="172"/>
    </location>
</feature>
<keyword evidence="1" id="KW-0812">Transmembrane</keyword>
<feature type="domain" description="CAAX prenyl protease 1 N-terminal" evidence="2">
    <location>
        <begin position="26"/>
        <end position="171"/>
    </location>
</feature>
<evidence type="ECO:0000256" key="1">
    <source>
        <dbReference type="SAM" id="Phobius"/>
    </source>
</evidence>
<sequence>MSAESLKHLVIGVVVFGFLVEKILSYLNVKRPVPQVPETLVEYLTLQKLKESKAYQLENYRFGLYSGIFSFVLTILFIWNGWFGVIDSWIGTFVPNPLFQSVVFFAVIFIGSDLLSLPFDYYGTFVIEEKYGFNKTTVGTFFGDKIKGYVLSIFVGGGLLVLFLWLIHQMGA</sequence>
<dbReference type="GO" id="GO:0006508">
    <property type="term" value="P:proteolysis"/>
    <property type="evidence" value="ECO:0007669"/>
    <property type="project" value="UniProtKB-KW"/>
</dbReference>
<evidence type="ECO:0000313" key="3">
    <source>
        <dbReference type="EMBL" id="SFG84196.1"/>
    </source>
</evidence>
<reference evidence="4" key="1">
    <citation type="submission" date="2016-10" db="EMBL/GenBank/DDBJ databases">
        <authorList>
            <person name="Varghese N."/>
            <person name="Submissions S."/>
        </authorList>
    </citation>
    <scope>NUCLEOTIDE SEQUENCE [LARGE SCALE GENOMIC DNA]</scope>
    <source>
        <strain evidence="4">DSM 19315</strain>
    </source>
</reference>
<keyword evidence="3" id="KW-0378">Hydrolase</keyword>
<feature type="transmembrane region" description="Helical" evidence="1">
    <location>
        <begin position="148"/>
        <end position="167"/>
    </location>
</feature>
<dbReference type="AlphaFoldDB" id="A0A1I2V9W7"/>
<dbReference type="PANTHER" id="PTHR10120">
    <property type="entry name" value="CAAX PRENYL PROTEASE 1"/>
    <property type="match status" value="1"/>
</dbReference>
<feature type="transmembrane region" description="Helical" evidence="1">
    <location>
        <begin position="62"/>
        <end position="82"/>
    </location>
</feature>